<gene>
    <name evidence="8" type="ORF">FRC53_04180</name>
</gene>
<dbReference type="InterPro" id="IPR005543">
    <property type="entry name" value="PASTA_dom"/>
</dbReference>
<dbReference type="GO" id="GO:0005886">
    <property type="term" value="C:plasma membrane"/>
    <property type="evidence" value="ECO:0007669"/>
    <property type="project" value="TreeGrafter"/>
</dbReference>
<dbReference type="Pfam" id="PF03717">
    <property type="entry name" value="PBP_dimer"/>
    <property type="match status" value="1"/>
</dbReference>
<keyword evidence="6" id="KW-0812">Transmembrane</keyword>
<evidence type="ECO:0000256" key="1">
    <source>
        <dbReference type="ARBA" id="ARBA00004370"/>
    </source>
</evidence>
<feature type="compositionally biased region" description="Basic residues" evidence="5">
    <location>
        <begin position="1"/>
        <end position="15"/>
    </location>
</feature>
<dbReference type="PANTHER" id="PTHR30627:SF1">
    <property type="entry name" value="PEPTIDOGLYCAN D,D-TRANSPEPTIDASE FTSI"/>
    <property type="match status" value="1"/>
</dbReference>
<evidence type="ECO:0000256" key="4">
    <source>
        <dbReference type="SAM" id="Coils"/>
    </source>
</evidence>
<name>A0A6L5GQW4_9FIRM</name>
<protein>
    <submittedName>
        <fullName evidence="8">PASTA domain-containing protein</fullName>
    </submittedName>
</protein>
<dbReference type="Proteomes" id="UP000473648">
    <property type="component" value="Unassembled WGS sequence"/>
</dbReference>
<dbReference type="Gene3D" id="3.40.710.10">
    <property type="entry name" value="DD-peptidase/beta-lactamase superfamily"/>
    <property type="match status" value="1"/>
</dbReference>
<feature type="region of interest" description="Disordered" evidence="5">
    <location>
        <begin position="1"/>
        <end position="26"/>
    </location>
</feature>
<dbReference type="AlphaFoldDB" id="A0A6L5GQW4"/>
<dbReference type="Pfam" id="PF03793">
    <property type="entry name" value="PASTA"/>
    <property type="match status" value="2"/>
</dbReference>
<reference evidence="8" key="1">
    <citation type="journal article" date="2020" name="Appl. Environ. Microbiol.">
        <title>Medium-Chain Fatty Acid Synthesis by 'Candidatus Weimeria bifida' gen. nov., sp. nov., and 'Candidatus Pseudoramibacter fermentans' sp. nov.</title>
        <authorList>
            <person name="Scarborough M.J."/>
            <person name="Myers K.S."/>
            <person name="Donohue T.J."/>
            <person name="Noguera D.R."/>
        </authorList>
    </citation>
    <scope>NUCLEOTIDE SEQUENCE</scope>
    <source>
        <strain evidence="8">EUB1.1</strain>
    </source>
</reference>
<keyword evidence="4" id="KW-0175">Coiled coil</keyword>
<comment type="caution">
    <text evidence="8">The sequence shown here is derived from an EMBL/GenBank/DDBJ whole genome shotgun (WGS) entry which is preliminary data.</text>
</comment>
<feature type="transmembrane region" description="Helical" evidence="6">
    <location>
        <begin position="35"/>
        <end position="55"/>
    </location>
</feature>
<evidence type="ECO:0000256" key="3">
    <source>
        <dbReference type="ARBA" id="ARBA00023136"/>
    </source>
</evidence>
<dbReference type="Pfam" id="PF00905">
    <property type="entry name" value="Transpeptidase"/>
    <property type="match status" value="1"/>
</dbReference>
<evidence type="ECO:0000313" key="8">
    <source>
        <dbReference type="EMBL" id="MQM72617.1"/>
    </source>
</evidence>
<dbReference type="GO" id="GO:0008658">
    <property type="term" value="F:penicillin binding"/>
    <property type="evidence" value="ECO:0007669"/>
    <property type="project" value="InterPro"/>
</dbReference>
<dbReference type="InterPro" id="IPR036138">
    <property type="entry name" value="PBP_dimer_sf"/>
</dbReference>
<dbReference type="GO" id="GO:0071555">
    <property type="term" value="P:cell wall organization"/>
    <property type="evidence" value="ECO:0007669"/>
    <property type="project" value="TreeGrafter"/>
</dbReference>
<evidence type="ECO:0000259" key="7">
    <source>
        <dbReference type="PROSITE" id="PS51178"/>
    </source>
</evidence>
<dbReference type="PROSITE" id="PS51178">
    <property type="entry name" value="PASTA"/>
    <property type="match status" value="2"/>
</dbReference>
<feature type="coiled-coil region" evidence="4">
    <location>
        <begin position="116"/>
        <end position="147"/>
    </location>
</feature>
<dbReference type="InterPro" id="IPR050515">
    <property type="entry name" value="Beta-lactam/transpept"/>
</dbReference>
<dbReference type="Gene3D" id="3.90.1310.10">
    <property type="entry name" value="Penicillin-binding protein 2a (Domain 2)"/>
    <property type="match status" value="2"/>
</dbReference>
<keyword evidence="6" id="KW-1133">Transmembrane helix</keyword>
<comment type="similarity">
    <text evidence="2">Belongs to the transpeptidase family.</text>
</comment>
<proteinExistence type="inferred from homology"/>
<evidence type="ECO:0000256" key="6">
    <source>
        <dbReference type="SAM" id="Phobius"/>
    </source>
</evidence>
<evidence type="ECO:0000256" key="5">
    <source>
        <dbReference type="SAM" id="MobiDB-lite"/>
    </source>
</evidence>
<feature type="domain" description="PASTA" evidence="7">
    <location>
        <begin position="757"/>
        <end position="816"/>
    </location>
</feature>
<dbReference type="SUPFAM" id="SSF54184">
    <property type="entry name" value="Penicillin-binding protein 2x (pbp-2x), c-terminal domain"/>
    <property type="match status" value="2"/>
</dbReference>
<dbReference type="InterPro" id="IPR001460">
    <property type="entry name" value="PCN-bd_Tpept"/>
</dbReference>
<keyword evidence="9" id="KW-1185">Reference proteome</keyword>
<keyword evidence="3 6" id="KW-0472">Membrane</keyword>
<feature type="domain" description="PASTA" evidence="7">
    <location>
        <begin position="690"/>
        <end position="752"/>
    </location>
</feature>
<dbReference type="EMBL" id="VOGB01000004">
    <property type="protein sequence ID" value="MQM72617.1"/>
    <property type="molecule type" value="Genomic_DNA"/>
</dbReference>
<dbReference type="InterPro" id="IPR012338">
    <property type="entry name" value="Beta-lactam/transpept-like"/>
</dbReference>
<dbReference type="SMART" id="SM00740">
    <property type="entry name" value="PASTA"/>
    <property type="match status" value="2"/>
</dbReference>
<dbReference type="PANTHER" id="PTHR30627">
    <property type="entry name" value="PEPTIDOGLYCAN D,D-TRANSPEPTIDASE"/>
    <property type="match status" value="1"/>
</dbReference>
<sequence>MESSRNKKTTHKSKKSGQEPLTPAAKQRRLQNRRVAFILVIFLILAAVIVGKLVYLQIIDSSDQYARQVDQVVDQVQVQASRGNIYDRNGNILAQDSSAKAVYIIPSEITDEDKLVKELAKKLDLKEESLRKKAEKLENDYVIVKNSISASEGQRAHALDRDGLKYRDGTLYAYPDKIDDAKSTAKALAAIFDNLSYKTALGYLTEKENSAVLIKSQVDNSLANKILKDMTVKKNGEVQSTNGVELIDDSRRYYTNGNFASYVLGFTNQNYQGVSGVESTYNSWLSGQNGLAYLQKDASGNTLPSLTKVVKQPKKGKDLVLTIDSNIQIMAEKALNESIKEWKAKRGTAIVMDVDTGEILAMATKPDYDLNNPYTLNKTYAKNYSDQLDGKSNADKLNLMWSNPAVSFTYEPGSTFKPITASSAFEEGAISPSDKVVCNGSINIDGVTINCTATHGVQTAAEAVSNSCNPGLVQIIQKLDPTLFYRYAYDYGFGKTTGIELPGEEAGVMTRVFKSGNSINLLDYSNLSFGQGLMTTPIQLLSALNSVINNGHYMRPTVISSQNKGISSNASTSASKQIISKATSKEMRQIMEKVVTNNPELASLAGDYSIGGKTGTAQKVENGEYSHSKHVTSFFGFTPVKNPKYAVLVVIDEAQSGAYGAQSAAPAAIKILQQTSDYMNPSSKSSTKMTKNTVTVPDVTGQEVEFAKEILKEKGITYKVDDSAGGSVVVSQSLKAKSTYKSGKTMVLVTGKSADDTNAKVTVPDLSGMNIQEANEILTGLGLKIKVKGSGFAVSQNPKAGTKVNRNSKVTVTFKQK</sequence>
<dbReference type="SUPFAM" id="SSF56601">
    <property type="entry name" value="beta-lactamase/transpeptidase-like"/>
    <property type="match status" value="1"/>
</dbReference>
<dbReference type="InterPro" id="IPR005311">
    <property type="entry name" value="PBP_dimer"/>
</dbReference>
<comment type="subcellular location">
    <subcellularLocation>
        <location evidence="1">Membrane</location>
    </subcellularLocation>
</comment>
<evidence type="ECO:0000256" key="2">
    <source>
        <dbReference type="ARBA" id="ARBA00007171"/>
    </source>
</evidence>
<dbReference type="SUPFAM" id="SSF56519">
    <property type="entry name" value="Penicillin binding protein dimerisation domain"/>
    <property type="match status" value="2"/>
</dbReference>
<dbReference type="CDD" id="cd06575">
    <property type="entry name" value="PASTA_Pbp2x-like_2"/>
    <property type="match status" value="1"/>
</dbReference>
<dbReference type="Gene3D" id="3.30.450.330">
    <property type="match status" value="1"/>
</dbReference>
<accession>A0A6L5GQW4</accession>
<organism evidence="8 9">
    <name type="scientific">Candidatus Pseudoramibacter fermentans</name>
    <dbReference type="NCBI Taxonomy" id="2594427"/>
    <lineage>
        <taxon>Bacteria</taxon>
        <taxon>Bacillati</taxon>
        <taxon>Bacillota</taxon>
        <taxon>Clostridia</taxon>
        <taxon>Eubacteriales</taxon>
        <taxon>Eubacteriaceae</taxon>
        <taxon>Pseudoramibacter</taxon>
    </lineage>
</organism>
<dbReference type="Gene3D" id="3.30.10.20">
    <property type="match status" value="2"/>
</dbReference>
<evidence type="ECO:0000313" key="9">
    <source>
        <dbReference type="Proteomes" id="UP000473648"/>
    </source>
</evidence>